<evidence type="ECO:0000313" key="13">
    <source>
        <dbReference type="EMBL" id="AJG23553.1"/>
    </source>
</evidence>
<accession>A0A0C4YKG0</accession>
<comment type="subunit">
    <text evidence="2">Homotrimer.</text>
</comment>
<dbReference type="PANTHER" id="PTHR34501:SF9">
    <property type="entry name" value="MAJOR OUTER MEMBRANE PROTEIN P.IA"/>
    <property type="match status" value="1"/>
</dbReference>
<dbReference type="GO" id="GO:0006811">
    <property type="term" value="P:monoatomic ion transport"/>
    <property type="evidence" value="ECO:0007669"/>
    <property type="project" value="UniProtKB-KW"/>
</dbReference>
<evidence type="ECO:0000256" key="7">
    <source>
        <dbReference type="ARBA" id="ARBA00023065"/>
    </source>
</evidence>
<dbReference type="InterPro" id="IPR033900">
    <property type="entry name" value="Gram_neg_porin_domain"/>
</dbReference>
<evidence type="ECO:0000256" key="11">
    <source>
        <dbReference type="SAM" id="SignalP"/>
    </source>
</evidence>
<dbReference type="InterPro" id="IPR023614">
    <property type="entry name" value="Porin_dom_sf"/>
</dbReference>
<evidence type="ECO:0000256" key="4">
    <source>
        <dbReference type="ARBA" id="ARBA00022452"/>
    </source>
</evidence>
<keyword evidence="7" id="KW-0406">Ion transport</keyword>
<dbReference type="Gene3D" id="2.40.160.10">
    <property type="entry name" value="Porin"/>
    <property type="match status" value="1"/>
</dbReference>
<dbReference type="OrthoDB" id="6975458at2"/>
<dbReference type="CDD" id="cd00342">
    <property type="entry name" value="gram_neg_porins"/>
    <property type="match status" value="1"/>
</dbReference>
<dbReference type="EMBL" id="CP010537">
    <property type="protein sequence ID" value="AJG23553.1"/>
    <property type="molecule type" value="Genomic_DNA"/>
</dbReference>
<name>A0A0C4YKG0_9BURK</name>
<evidence type="ECO:0000256" key="6">
    <source>
        <dbReference type="ARBA" id="ARBA00022729"/>
    </source>
</evidence>
<feature type="domain" description="Porin" evidence="12">
    <location>
        <begin position="27"/>
        <end position="386"/>
    </location>
</feature>
<evidence type="ECO:0000256" key="3">
    <source>
        <dbReference type="ARBA" id="ARBA00022448"/>
    </source>
</evidence>
<evidence type="ECO:0000256" key="1">
    <source>
        <dbReference type="ARBA" id="ARBA00004571"/>
    </source>
</evidence>
<feature type="chain" id="PRO_5002185718" evidence="11">
    <location>
        <begin position="37"/>
        <end position="402"/>
    </location>
</feature>
<dbReference type="STRING" id="68895.RR42_s1965"/>
<keyword evidence="10" id="KW-0998">Cell outer membrane</keyword>
<organism evidence="13 14">
    <name type="scientific">Cupriavidus basilensis</name>
    <dbReference type="NCBI Taxonomy" id="68895"/>
    <lineage>
        <taxon>Bacteria</taxon>
        <taxon>Pseudomonadati</taxon>
        <taxon>Pseudomonadota</taxon>
        <taxon>Betaproteobacteria</taxon>
        <taxon>Burkholderiales</taxon>
        <taxon>Burkholderiaceae</taxon>
        <taxon>Cupriavidus</taxon>
    </lineage>
</organism>
<evidence type="ECO:0000259" key="12">
    <source>
        <dbReference type="Pfam" id="PF13609"/>
    </source>
</evidence>
<dbReference type="RefSeq" id="WP_052495079.1">
    <property type="nucleotide sequence ID" value="NZ_CP010537.1"/>
</dbReference>
<dbReference type="Proteomes" id="UP000031843">
    <property type="component" value="Chromosome secondary"/>
</dbReference>
<dbReference type="InterPro" id="IPR050298">
    <property type="entry name" value="Gram-neg_bact_OMP"/>
</dbReference>
<dbReference type="AlphaFoldDB" id="A0A0C4YKG0"/>
<evidence type="ECO:0000256" key="10">
    <source>
        <dbReference type="ARBA" id="ARBA00023237"/>
    </source>
</evidence>
<keyword evidence="4" id="KW-1134">Transmembrane beta strand</keyword>
<keyword evidence="9" id="KW-0472">Membrane</keyword>
<keyword evidence="5" id="KW-0812">Transmembrane</keyword>
<proteinExistence type="predicted"/>
<keyword evidence="6 11" id="KW-0732">Signal</keyword>
<evidence type="ECO:0000256" key="8">
    <source>
        <dbReference type="ARBA" id="ARBA00023114"/>
    </source>
</evidence>
<dbReference type="Pfam" id="PF13609">
    <property type="entry name" value="Porin_4"/>
    <property type="match status" value="1"/>
</dbReference>
<keyword evidence="8" id="KW-0626">Porin</keyword>
<dbReference type="GO" id="GO:0046930">
    <property type="term" value="C:pore complex"/>
    <property type="evidence" value="ECO:0007669"/>
    <property type="project" value="UniProtKB-KW"/>
</dbReference>
<dbReference type="KEGG" id="cbw:RR42_s1965"/>
<protein>
    <submittedName>
        <fullName evidence="13">Outer membrane protein (Porin)</fullName>
    </submittedName>
</protein>
<dbReference type="PANTHER" id="PTHR34501">
    <property type="entry name" value="PROTEIN YDDL-RELATED"/>
    <property type="match status" value="1"/>
</dbReference>
<evidence type="ECO:0000256" key="2">
    <source>
        <dbReference type="ARBA" id="ARBA00011233"/>
    </source>
</evidence>
<dbReference type="GO" id="GO:0009279">
    <property type="term" value="C:cell outer membrane"/>
    <property type="evidence" value="ECO:0007669"/>
    <property type="project" value="UniProtKB-SubCell"/>
</dbReference>
<reference evidence="13 14" key="1">
    <citation type="journal article" date="2015" name="Genome Announc.">
        <title>Complete Genome Sequence of Cupriavidus basilensis 4G11, Isolated from the Oak Ridge Field Research Center Site.</title>
        <authorList>
            <person name="Ray J."/>
            <person name="Waters R.J."/>
            <person name="Skerker J.M."/>
            <person name="Kuehl J.V."/>
            <person name="Price M.N."/>
            <person name="Huang J."/>
            <person name="Chakraborty R."/>
            <person name="Arkin A.P."/>
            <person name="Deutschbauer A."/>
        </authorList>
    </citation>
    <scope>NUCLEOTIDE SEQUENCE [LARGE SCALE GENOMIC DNA]</scope>
    <source>
        <strain evidence="13">4G11</strain>
    </source>
</reference>
<keyword evidence="3" id="KW-0813">Transport</keyword>
<evidence type="ECO:0000313" key="14">
    <source>
        <dbReference type="Proteomes" id="UP000031843"/>
    </source>
</evidence>
<keyword evidence="14" id="KW-1185">Reference proteome</keyword>
<dbReference type="SUPFAM" id="SSF56935">
    <property type="entry name" value="Porins"/>
    <property type="match status" value="1"/>
</dbReference>
<evidence type="ECO:0000256" key="9">
    <source>
        <dbReference type="ARBA" id="ARBA00023136"/>
    </source>
</evidence>
<evidence type="ECO:0000256" key="5">
    <source>
        <dbReference type="ARBA" id="ARBA00022692"/>
    </source>
</evidence>
<sequence>MKIRKKYRRSAPARSSRRLLGLFGLLALSAASSAYADSSVQITGVIDTYAGSLKRSGEAGRTGVVNSSGMTTSWWGFKGVEDLGGGLKAQFNLTSFFRPDTGGAGRYDADTLFSRDANVGLTGAFGRVSLGRDLAPNFIPSVSLNPFGGSFAFAPLLVQTQASSGYTRGQKWAATEAGDTGWSNEVMYVTPNLGGLVASAFYQFGEQIGNAGKNNIGVNAMYSNGPATLGAYYQRVKVNNPVDNAAGNSGVFSFTPYNSQTGAIYKLTPAREQGTWFVGGAYDLRVAKLFATYQHSSNALPDGFDSAHFKLQSSTMQLGASAPLMQGTAMLSWARTTIKADGDYRASLGRDGWQSTVRRDTVSLGYDYLLSKRTDLYAVAMYDKITDQAGGASFAVGARHKF</sequence>
<gene>
    <name evidence="13" type="ORF">RR42_s1965</name>
</gene>
<dbReference type="GO" id="GO:0015288">
    <property type="term" value="F:porin activity"/>
    <property type="evidence" value="ECO:0007669"/>
    <property type="project" value="UniProtKB-KW"/>
</dbReference>
<feature type="signal peptide" evidence="11">
    <location>
        <begin position="1"/>
        <end position="36"/>
    </location>
</feature>
<comment type="subcellular location">
    <subcellularLocation>
        <location evidence="1">Cell outer membrane</location>
        <topology evidence="1">Multi-pass membrane protein</topology>
    </subcellularLocation>
</comment>